<comment type="subcellular location">
    <subcellularLocation>
        <location evidence="1">Cytoplasm</location>
    </subcellularLocation>
</comment>
<feature type="region of interest" description="Disordered" evidence="5">
    <location>
        <begin position="194"/>
        <end position="233"/>
    </location>
</feature>
<evidence type="ECO:0000313" key="6">
    <source>
        <dbReference type="EMBL" id="TID19524.1"/>
    </source>
</evidence>
<evidence type="ECO:0000256" key="2">
    <source>
        <dbReference type="ARBA" id="ARBA00008778"/>
    </source>
</evidence>
<dbReference type="OrthoDB" id="440673at2759"/>
<dbReference type="CDD" id="cd13182">
    <property type="entry name" value="EVH1-like_Dcp1"/>
    <property type="match status" value="1"/>
</dbReference>
<dbReference type="PANTHER" id="PTHR16290">
    <property type="entry name" value="TRANSCRIPTION FACTOR SMIF DECAPPING ENZYME DCP1"/>
    <property type="match status" value="1"/>
</dbReference>
<dbReference type="InterPro" id="IPR010334">
    <property type="entry name" value="Dcp1"/>
</dbReference>
<dbReference type="AlphaFoldDB" id="A0A4Z1NUF2"/>
<evidence type="ECO:0000313" key="7">
    <source>
        <dbReference type="Proteomes" id="UP000298493"/>
    </source>
</evidence>
<accession>A0A4Z1NUF2</accession>
<evidence type="ECO:0000256" key="4">
    <source>
        <dbReference type="ARBA" id="ARBA00022664"/>
    </source>
</evidence>
<organism evidence="6 7">
    <name type="scientific">Venturia nashicola</name>
    <dbReference type="NCBI Taxonomy" id="86259"/>
    <lineage>
        <taxon>Eukaryota</taxon>
        <taxon>Fungi</taxon>
        <taxon>Dikarya</taxon>
        <taxon>Ascomycota</taxon>
        <taxon>Pezizomycotina</taxon>
        <taxon>Dothideomycetes</taxon>
        <taxon>Pleosporomycetidae</taxon>
        <taxon>Venturiales</taxon>
        <taxon>Venturiaceae</taxon>
        <taxon>Venturia</taxon>
    </lineage>
</organism>
<gene>
    <name evidence="6" type="ORF">E6O75_ATG06862</name>
</gene>
<dbReference type="Pfam" id="PF06058">
    <property type="entry name" value="DCP1"/>
    <property type="match status" value="1"/>
</dbReference>
<keyword evidence="7" id="KW-1185">Reference proteome</keyword>
<dbReference type="PANTHER" id="PTHR16290:SF0">
    <property type="entry name" value="DECAPPING PROTEIN 1, ISOFORM A"/>
    <property type="match status" value="1"/>
</dbReference>
<feature type="region of interest" description="Disordered" evidence="5">
    <location>
        <begin position="324"/>
        <end position="370"/>
    </location>
</feature>
<evidence type="ECO:0000256" key="3">
    <source>
        <dbReference type="ARBA" id="ARBA00022490"/>
    </source>
</evidence>
<proteinExistence type="inferred from homology"/>
<dbReference type="GO" id="GO:0000290">
    <property type="term" value="P:deadenylation-dependent decapping of nuclear-transcribed mRNA"/>
    <property type="evidence" value="ECO:0007669"/>
    <property type="project" value="InterPro"/>
</dbReference>
<dbReference type="Gene3D" id="2.30.29.30">
    <property type="entry name" value="Pleckstrin-homology domain (PH domain)/Phosphotyrosine-binding domain (PTB)"/>
    <property type="match status" value="1"/>
</dbReference>
<sequence length="370" mass="41993">MAAPQRKTKRRNNQAQPQAQYYQQVTDYETDYQEHQPQTMARSNDQINISVLRRHWPDINTILSTAPYAELYVFSHEEQKWEKAGKGGTLFVCTLTSPDPDILRYSAVMLNRKGLDNFAAEIKSTNDVELTEDLMIYVKGGDGEDANIYGLWIHAEPNTSTAQTRELNAEKIIECAVAAEASRKGGLERIAEEERLRERMQDEEQEEQENDHRNTTEELDVEEEHTSAPMGRQLNLSQLFDRQRAQDSGFDIRSQQSSRQPLTYHSGHSQVGTYYTREAETELSTRQMGENGEPQELEELEELEDLTPPAAPVQVLTPQFQTAPDTDFFRSGPKFTPVQEQSGQGAGHGVPVNGGNALLEDMFRRQRAGQ</sequence>
<keyword evidence="3" id="KW-0963">Cytoplasm</keyword>
<dbReference type="EMBL" id="SNSC02000012">
    <property type="protein sequence ID" value="TID19524.1"/>
    <property type="molecule type" value="Genomic_DNA"/>
</dbReference>
<dbReference type="GO" id="GO:0000932">
    <property type="term" value="C:P-body"/>
    <property type="evidence" value="ECO:0007669"/>
    <property type="project" value="TreeGrafter"/>
</dbReference>
<dbReference type="GO" id="GO:0003729">
    <property type="term" value="F:mRNA binding"/>
    <property type="evidence" value="ECO:0007669"/>
    <property type="project" value="TreeGrafter"/>
</dbReference>
<feature type="region of interest" description="Disordered" evidence="5">
    <location>
        <begin position="245"/>
        <end position="274"/>
    </location>
</feature>
<evidence type="ECO:0000256" key="5">
    <source>
        <dbReference type="SAM" id="MobiDB-lite"/>
    </source>
</evidence>
<dbReference type="SUPFAM" id="SSF50729">
    <property type="entry name" value="PH domain-like"/>
    <property type="match status" value="1"/>
</dbReference>
<comment type="caution">
    <text evidence="6">The sequence shown here is derived from an EMBL/GenBank/DDBJ whole genome shotgun (WGS) entry which is preliminary data.</text>
</comment>
<feature type="compositionally biased region" description="Polar residues" evidence="5">
    <location>
        <begin position="253"/>
        <end position="273"/>
    </location>
</feature>
<protein>
    <submittedName>
        <fullName evidence="6">PH domain-like protein</fullName>
    </submittedName>
</protein>
<dbReference type="InterPro" id="IPR011993">
    <property type="entry name" value="PH-like_dom_sf"/>
</dbReference>
<dbReference type="Proteomes" id="UP000298493">
    <property type="component" value="Unassembled WGS sequence"/>
</dbReference>
<dbReference type="GO" id="GO:0031087">
    <property type="term" value="P:deadenylation-independent decapping of nuclear-transcribed mRNA"/>
    <property type="evidence" value="ECO:0007669"/>
    <property type="project" value="TreeGrafter"/>
</dbReference>
<evidence type="ECO:0000256" key="1">
    <source>
        <dbReference type="ARBA" id="ARBA00004496"/>
    </source>
</evidence>
<keyword evidence="4" id="KW-0507">mRNA processing</keyword>
<comment type="similarity">
    <text evidence="2">Belongs to the DCP1 family.</text>
</comment>
<dbReference type="GO" id="GO:0008047">
    <property type="term" value="F:enzyme activator activity"/>
    <property type="evidence" value="ECO:0007669"/>
    <property type="project" value="InterPro"/>
</dbReference>
<dbReference type="GO" id="GO:0006397">
    <property type="term" value="P:mRNA processing"/>
    <property type="evidence" value="ECO:0007669"/>
    <property type="project" value="UniProtKB-KW"/>
</dbReference>
<reference evidence="6 7" key="1">
    <citation type="submission" date="2019-04" db="EMBL/GenBank/DDBJ databases">
        <title>High contiguity whole genome sequence and gene annotation resource for two Venturia nashicola isolates.</title>
        <authorList>
            <person name="Prokchorchik M."/>
            <person name="Won K."/>
            <person name="Lee Y."/>
            <person name="Choi E.D."/>
            <person name="Segonzac C."/>
            <person name="Sohn K.H."/>
        </authorList>
    </citation>
    <scope>NUCLEOTIDE SEQUENCE [LARGE SCALE GENOMIC DNA]</scope>
    <source>
        <strain evidence="6 7">PRI2</strain>
    </source>
</reference>
<dbReference type="STRING" id="86259.A0A4Z1NUF2"/>
<name>A0A4Z1NUF2_9PEZI</name>